<sequence length="48" mass="5329">MDLGVKPPLKTLKNSLVAERALWRELESLPVLDVLAEREVARGSDELA</sequence>
<reference evidence="1 2" key="1">
    <citation type="journal article" date="2018" name="Front. Plant Sci.">
        <title>Red Clover (Trifolium pratense) and Zigzag Clover (T. medium) - A Picture of Genomic Similarities and Differences.</title>
        <authorList>
            <person name="Dluhosova J."/>
            <person name="Istvanek J."/>
            <person name="Nedelnik J."/>
            <person name="Repkova J."/>
        </authorList>
    </citation>
    <scope>NUCLEOTIDE SEQUENCE [LARGE SCALE GENOMIC DNA]</scope>
    <source>
        <strain evidence="2">cv. 10/8</strain>
        <tissue evidence="1">Leaf</tissue>
    </source>
</reference>
<protein>
    <submittedName>
        <fullName evidence="1">Uncharacterized protein</fullName>
    </submittedName>
</protein>
<evidence type="ECO:0000313" key="2">
    <source>
        <dbReference type="Proteomes" id="UP000265520"/>
    </source>
</evidence>
<evidence type="ECO:0000313" key="1">
    <source>
        <dbReference type="EMBL" id="MCI88914.1"/>
    </source>
</evidence>
<name>A0A392VKK0_9FABA</name>
<dbReference type="AlphaFoldDB" id="A0A392VKK0"/>
<feature type="non-terminal residue" evidence="1">
    <location>
        <position position="48"/>
    </location>
</feature>
<comment type="caution">
    <text evidence="1">The sequence shown here is derived from an EMBL/GenBank/DDBJ whole genome shotgun (WGS) entry which is preliminary data.</text>
</comment>
<keyword evidence="2" id="KW-1185">Reference proteome</keyword>
<accession>A0A392VKK0</accession>
<dbReference type="Proteomes" id="UP000265520">
    <property type="component" value="Unassembled WGS sequence"/>
</dbReference>
<dbReference type="EMBL" id="LXQA011205740">
    <property type="protein sequence ID" value="MCI88914.1"/>
    <property type="molecule type" value="Genomic_DNA"/>
</dbReference>
<organism evidence="1 2">
    <name type="scientific">Trifolium medium</name>
    <dbReference type="NCBI Taxonomy" id="97028"/>
    <lineage>
        <taxon>Eukaryota</taxon>
        <taxon>Viridiplantae</taxon>
        <taxon>Streptophyta</taxon>
        <taxon>Embryophyta</taxon>
        <taxon>Tracheophyta</taxon>
        <taxon>Spermatophyta</taxon>
        <taxon>Magnoliopsida</taxon>
        <taxon>eudicotyledons</taxon>
        <taxon>Gunneridae</taxon>
        <taxon>Pentapetalae</taxon>
        <taxon>rosids</taxon>
        <taxon>fabids</taxon>
        <taxon>Fabales</taxon>
        <taxon>Fabaceae</taxon>
        <taxon>Papilionoideae</taxon>
        <taxon>50 kb inversion clade</taxon>
        <taxon>NPAAA clade</taxon>
        <taxon>Hologalegina</taxon>
        <taxon>IRL clade</taxon>
        <taxon>Trifolieae</taxon>
        <taxon>Trifolium</taxon>
    </lineage>
</organism>
<proteinExistence type="predicted"/>